<feature type="transmembrane region" description="Helical" evidence="1">
    <location>
        <begin position="32"/>
        <end position="55"/>
    </location>
</feature>
<keyword evidence="1" id="KW-0472">Membrane</keyword>
<gene>
    <name evidence="2" type="ORF">HUT08_15300</name>
</gene>
<keyword evidence="3" id="KW-1185">Reference proteome</keyword>
<organism evidence="2 3">
    <name type="scientific">Streptomyces buecherae</name>
    <dbReference type="NCBI Taxonomy" id="2763006"/>
    <lineage>
        <taxon>Bacteria</taxon>
        <taxon>Bacillati</taxon>
        <taxon>Actinomycetota</taxon>
        <taxon>Actinomycetes</taxon>
        <taxon>Kitasatosporales</taxon>
        <taxon>Streptomycetaceae</taxon>
        <taxon>Streptomyces</taxon>
    </lineage>
</organism>
<name>A0A7H8N8J5_9ACTN</name>
<accession>A0A7H8N8J5</accession>
<dbReference type="AlphaFoldDB" id="A0A7H8N8J5"/>
<sequence length="127" mass="12627">MENTGTAPASASASATEPAAGDQRARAAARGLGLAVLVAAVLVSGVFITFLGPFFAIACDTCEDGVRGTLAYGDALIAVARYGVPLATFATLAGMVASRRPGRVGGFGLGAQWSLFVVVVALGQLPA</sequence>
<reference evidence="2 3" key="1">
    <citation type="submission" date="2020-06" db="EMBL/GenBank/DDBJ databases">
        <title>Genome mining for natural products.</title>
        <authorList>
            <person name="Zhang B."/>
            <person name="Shi J."/>
            <person name="Ge H."/>
        </authorList>
    </citation>
    <scope>NUCLEOTIDE SEQUENCE [LARGE SCALE GENOMIC DNA]</scope>
    <source>
        <strain evidence="2 3">NA00687</strain>
    </source>
</reference>
<keyword evidence="1" id="KW-0812">Transmembrane</keyword>
<protein>
    <submittedName>
        <fullName evidence="2">Uncharacterized protein</fullName>
    </submittedName>
</protein>
<feature type="transmembrane region" description="Helical" evidence="1">
    <location>
        <begin position="104"/>
        <end position="125"/>
    </location>
</feature>
<evidence type="ECO:0000313" key="2">
    <source>
        <dbReference type="EMBL" id="QKW50676.1"/>
    </source>
</evidence>
<evidence type="ECO:0000256" key="1">
    <source>
        <dbReference type="SAM" id="Phobius"/>
    </source>
</evidence>
<dbReference type="Proteomes" id="UP000509303">
    <property type="component" value="Chromosome"/>
</dbReference>
<proteinExistence type="predicted"/>
<evidence type="ECO:0000313" key="3">
    <source>
        <dbReference type="Proteomes" id="UP000509303"/>
    </source>
</evidence>
<dbReference type="RefSeq" id="WP_176162409.1">
    <property type="nucleotide sequence ID" value="NZ_CP054929.1"/>
</dbReference>
<feature type="transmembrane region" description="Helical" evidence="1">
    <location>
        <begin position="75"/>
        <end position="97"/>
    </location>
</feature>
<dbReference type="EMBL" id="CP054929">
    <property type="protein sequence ID" value="QKW50676.1"/>
    <property type="molecule type" value="Genomic_DNA"/>
</dbReference>
<keyword evidence="1" id="KW-1133">Transmembrane helix</keyword>